<reference evidence="2 3" key="1">
    <citation type="journal article" date="2021" name="BMC Genomics">
        <title>Datura genome reveals duplications of psychoactive alkaloid biosynthetic genes and high mutation rate following tissue culture.</title>
        <authorList>
            <person name="Rajewski A."/>
            <person name="Carter-House D."/>
            <person name="Stajich J."/>
            <person name="Litt A."/>
        </authorList>
    </citation>
    <scope>NUCLEOTIDE SEQUENCE [LARGE SCALE GENOMIC DNA]</scope>
    <source>
        <strain evidence="2">AR-01</strain>
    </source>
</reference>
<feature type="compositionally biased region" description="Basic and acidic residues" evidence="1">
    <location>
        <begin position="58"/>
        <end position="67"/>
    </location>
</feature>
<sequence>MDDDIPTNDEQVRDDYHLESNDVDGEDSAIGEARMCEELTQMMKEVNGEHPKLKKRLIPMEKEDPHHASKSML</sequence>
<keyword evidence="3" id="KW-1185">Reference proteome</keyword>
<feature type="region of interest" description="Disordered" evidence="1">
    <location>
        <begin position="1"/>
        <end position="29"/>
    </location>
</feature>
<gene>
    <name evidence="2" type="ORF">HAX54_043556</name>
</gene>
<protein>
    <submittedName>
        <fullName evidence="2">Uncharacterized protein</fullName>
    </submittedName>
</protein>
<evidence type="ECO:0000313" key="3">
    <source>
        <dbReference type="Proteomes" id="UP000823775"/>
    </source>
</evidence>
<feature type="compositionally biased region" description="Basic and acidic residues" evidence="1">
    <location>
        <begin position="10"/>
        <end position="20"/>
    </location>
</feature>
<dbReference type="EMBL" id="JACEIK010006527">
    <property type="protein sequence ID" value="MCE2055850.1"/>
    <property type="molecule type" value="Genomic_DNA"/>
</dbReference>
<dbReference type="Proteomes" id="UP000823775">
    <property type="component" value="Unassembled WGS sequence"/>
</dbReference>
<comment type="caution">
    <text evidence="2">The sequence shown here is derived from an EMBL/GenBank/DDBJ whole genome shotgun (WGS) entry which is preliminary data.</text>
</comment>
<accession>A0ABS8W169</accession>
<evidence type="ECO:0000256" key="1">
    <source>
        <dbReference type="SAM" id="MobiDB-lite"/>
    </source>
</evidence>
<organism evidence="2 3">
    <name type="scientific">Datura stramonium</name>
    <name type="common">Jimsonweed</name>
    <name type="synonym">Common thornapple</name>
    <dbReference type="NCBI Taxonomy" id="4076"/>
    <lineage>
        <taxon>Eukaryota</taxon>
        <taxon>Viridiplantae</taxon>
        <taxon>Streptophyta</taxon>
        <taxon>Embryophyta</taxon>
        <taxon>Tracheophyta</taxon>
        <taxon>Spermatophyta</taxon>
        <taxon>Magnoliopsida</taxon>
        <taxon>eudicotyledons</taxon>
        <taxon>Gunneridae</taxon>
        <taxon>Pentapetalae</taxon>
        <taxon>asterids</taxon>
        <taxon>lamiids</taxon>
        <taxon>Solanales</taxon>
        <taxon>Solanaceae</taxon>
        <taxon>Solanoideae</taxon>
        <taxon>Datureae</taxon>
        <taxon>Datura</taxon>
    </lineage>
</organism>
<name>A0ABS8W169_DATST</name>
<proteinExistence type="predicted"/>
<evidence type="ECO:0000313" key="2">
    <source>
        <dbReference type="EMBL" id="MCE2055850.1"/>
    </source>
</evidence>
<feature type="region of interest" description="Disordered" evidence="1">
    <location>
        <begin position="48"/>
        <end position="73"/>
    </location>
</feature>